<evidence type="ECO:0000256" key="1">
    <source>
        <dbReference type="SAM" id="MobiDB-lite"/>
    </source>
</evidence>
<evidence type="ECO:0000313" key="2">
    <source>
        <dbReference type="EMBL" id="CAI8884597.1"/>
    </source>
</evidence>
<gene>
    <name evidence="2" type="ORF">MCNOR_3135</name>
</gene>
<dbReference type="EMBL" id="OX458332">
    <property type="protein sequence ID" value="CAI8884597.1"/>
    <property type="molecule type" value="Genomic_DNA"/>
</dbReference>
<feature type="compositionally biased region" description="Basic and acidic residues" evidence="1">
    <location>
        <begin position="123"/>
        <end position="137"/>
    </location>
</feature>
<sequence length="153" mass="17079">MTSSRVKFSNTIIIRRTGLRAERTGRVFARYGSGRATTKDPAERRFKVGIALPTVRRMGPVQEPLVPPQPIFNTQHRDTHHPNDRFDIANLKKSIRMTEETEQEGMWAKSCGTTGSGGSPARTPKESIDEKNVDQRHAARGIAGRAGRWTKAL</sequence>
<name>A0AA35Y276_METCP</name>
<proteinExistence type="predicted"/>
<feature type="region of interest" description="Disordered" evidence="1">
    <location>
        <begin position="101"/>
        <end position="153"/>
    </location>
</feature>
<dbReference type="AlphaFoldDB" id="A0AA35Y276"/>
<dbReference type="Proteomes" id="UP001158598">
    <property type="component" value="Chromosome"/>
</dbReference>
<protein>
    <submittedName>
        <fullName evidence="2">Uncharacterized protein</fullName>
    </submittedName>
</protein>
<organism evidence="2 3">
    <name type="scientific">Methylococcus capsulatus</name>
    <dbReference type="NCBI Taxonomy" id="414"/>
    <lineage>
        <taxon>Bacteria</taxon>
        <taxon>Pseudomonadati</taxon>
        <taxon>Pseudomonadota</taxon>
        <taxon>Gammaproteobacteria</taxon>
        <taxon>Methylococcales</taxon>
        <taxon>Methylococcaceae</taxon>
        <taxon>Methylococcus</taxon>
    </lineage>
</organism>
<accession>A0AA35Y276</accession>
<reference evidence="2" key="1">
    <citation type="submission" date="2023-03" db="EMBL/GenBank/DDBJ databases">
        <authorList>
            <person name="Pearce D."/>
        </authorList>
    </citation>
    <scope>NUCLEOTIDE SEQUENCE</scope>
    <source>
        <strain evidence="2">Mc</strain>
    </source>
</reference>
<evidence type="ECO:0000313" key="3">
    <source>
        <dbReference type="Proteomes" id="UP001158598"/>
    </source>
</evidence>